<evidence type="ECO:0000256" key="2">
    <source>
        <dbReference type="ARBA" id="ARBA00022801"/>
    </source>
</evidence>
<evidence type="ECO:0000259" key="3">
    <source>
        <dbReference type="Pfam" id="PF02016"/>
    </source>
</evidence>
<name>A0ABQ1XPA5_9MICC</name>
<comment type="similarity">
    <text evidence="1">Belongs to the peptidase S66 family.</text>
</comment>
<keyword evidence="6" id="KW-1185">Reference proteome</keyword>
<dbReference type="PANTHER" id="PTHR30237:SF4">
    <property type="entry name" value="LD-CARBOXYPEPTIDASE C-TERMINAL DOMAIN-CONTAINING PROTEIN"/>
    <property type="match status" value="1"/>
</dbReference>
<sequence>MDKRGSTGPAPKLRKGDRVAILSPSFAAPGFAPAVHEQAMNRLADATGLVPVEFPTTRRLGATAEDRAADLNSAFADPSIRAILATIGGDDQITVIPHLDSGLARADPKIFLGYSDNTNLLNWLWSHGIASFYGGSTQVHLGPGPGIDEIHLTSLKAALMDGGELTITDPGVSEDFGRDWRDPKALVEFGEREPTEPWAWAGPERQVSGPTWGGCLEVIDELALADRLPPVDALHGSILLLETSELIPPADWVKRWVRSLGERGILSAVSGVLVARAPTSNFEHRPALEERSRLRAAQRDAVIAEVTRYNPEAVICVGVPFGHTRPQWILPYGGEITLDGSTRTVSALYS</sequence>
<evidence type="ECO:0000313" key="6">
    <source>
        <dbReference type="Proteomes" id="UP000596938"/>
    </source>
</evidence>
<dbReference type="InterPro" id="IPR040921">
    <property type="entry name" value="Peptidase_S66C"/>
</dbReference>
<evidence type="ECO:0000313" key="5">
    <source>
        <dbReference type="EMBL" id="GGG99481.1"/>
    </source>
</evidence>
<dbReference type="Proteomes" id="UP000596938">
    <property type="component" value="Unassembled WGS sequence"/>
</dbReference>
<comment type="caution">
    <text evidence="5">The sequence shown here is derived from an EMBL/GenBank/DDBJ whole genome shotgun (WGS) entry which is preliminary data.</text>
</comment>
<dbReference type="RefSeq" id="WP_188811267.1">
    <property type="nucleotide sequence ID" value="NZ_BAAAWV010000001.1"/>
</dbReference>
<protein>
    <submittedName>
        <fullName evidence="5">LD-carboxypeptidase</fullName>
    </submittedName>
</protein>
<dbReference type="SUPFAM" id="SSF52317">
    <property type="entry name" value="Class I glutamine amidotransferase-like"/>
    <property type="match status" value="1"/>
</dbReference>
<dbReference type="InterPro" id="IPR029062">
    <property type="entry name" value="Class_I_gatase-like"/>
</dbReference>
<dbReference type="EMBL" id="BMKU01000006">
    <property type="protein sequence ID" value="GGG99481.1"/>
    <property type="molecule type" value="Genomic_DNA"/>
</dbReference>
<keyword evidence="2" id="KW-0378">Hydrolase</keyword>
<dbReference type="Pfam" id="PF02016">
    <property type="entry name" value="Peptidase_S66"/>
    <property type="match status" value="1"/>
</dbReference>
<feature type="domain" description="LD-carboxypeptidase N-terminal" evidence="3">
    <location>
        <begin position="19"/>
        <end position="134"/>
    </location>
</feature>
<dbReference type="Pfam" id="PF17676">
    <property type="entry name" value="Peptidase_S66C"/>
    <property type="match status" value="1"/>
</dbReference>
<evidence type="ECO:0000256" key="1">
    <source>
        <dbReference type="ARBA" id="ARBA00010233"/>
    </source>
</evidence>
<proteinExistence type="inferred from homology"/>
<dbReference type="InterPro" id="IPR003507">
    <property type="entry name" value="S66_fam"/>
</dbReference>
<gene>
    <name evidence="5" type="ORF">GCM10011577_23830</name>
</gene>
<feature type="domain" description="LD-carboxypeptidase C-terminal" evidence="4">
    <location>
        <begin position="208"/>
        <end position="338"/>
    </location>
</feature>
<dbReference type="Gene3D" id="3.40.50.10740">
    <property type="entry name" value="Class I glutamine amidotransferase-like"/>
    <property type="match status" value="1"/>
</dbReference>
<reference evidence="6" key="1">
    <citation type="journal article" date="2019" name="Int. J. Syst. Evol. Microbiol.">
        <title>The Global Catalogue of Microorganisms (GCM) 10K type strain sequencing project: providing services to taxonomists for standard genome sequencing and annotation.</title>
        <authorList>
            <consortium name="The Broad Institute Genomics Platform"/>
            <consortium name="The Broad Institute Genome Sequencing Center for Infectious Disease"/>
            <person name="Wu L."/>
            <person name="Ma J."/>
        </authorList>
    </citation>
    <scope>NUCLEOTIDE SEQUENCE [LARGE SCALE GENOMIC DNA]</scope>
    <source>
        <strain evidence="6">CGMCC 1.1927</strain>
    </source>
</reference>
<dbReference type="PANTHER" id="PTHR30237">
    <property type="entry name" value="MURAMOYLTETRAPEPTIDE CARBOXYPEPTIDASE"/>
    <property type="match status" value="1"/>
</dbReference>
<dbReference type="InterPro" id="IPR027461">
    <property type="entry name" value="Carboxypeptidase_A_C_sf"/>
</dbReference>
<dbReference type="SUPFAM" id="SSF141986">
    <property type="entry name" value="LD-carboxypeptidase A C-terminal domain-like"/>
    <property type="match status" value="1"/>
</dbReference>
<organism evidence="5 6">
    <name type="scientific">Pseudarthrobacter polychromogenes</name>
    <dbReference type="NCBI Taxonomy" id="1676"/>
    <lineage>
        <taxon>Bacteria</taxon>
        <taxon>Bacillati</taxon>
        <taxon>Actinomycetota</taxon>
        <taxon>Actinomycetes</taxon>
        <taxon>Micrococcales</taxon>
        <taxon>Micrococcaceae</taxon>
        <taxon>Pseudarthrobacter</taxon>
    </lineage>
</organism>
<dbReference type="InterPro" id="IPR027478">
    <property type="entry name" value="LdcA_N"/>
</dbReference>
<accession>A0ABQ1XPA5</accession>
<dbReference type="InterPro" id="IPR040449">
    <property type="entry name" value="Peptidase_S66_N"/>
</dbReference>
<dbReference type="CDD" id="cd07062">
    <property type="entry name" value="Peptidase_S66_mccF_like"/>
    <property type="match status" value="1"/>
</dbReference>
<evidence type="ECO:0000259" key="4">
    <source>
        <dbReference type="Pfam" id="PF17676"/>
    </source>
</evidence>
<dbReference type="Gene3D" id="3.50.30.60">
    <property type="entry name" value="LD-carboxypeptidase A C-terminal domain-like"/>
    <property type="match status" value="1"/>
</dbReference>